<keyword evidence="2" id="KW-0472">Membrane</keyword>
<comment type="caution">
    <text evidence="3">The sequence shown here is derived from an EMBL/GenBank/DDBJ whole genome shotgun (WGS) entry which is preliminary data.</text>
</comment>
<gene>
    <name evidence="3" type="ORF">GCM10007859_19100</name>
</gene>
<proteinExistence type="predicted"/>
<keyword evidence="4" id="KW-1185">Reference proteome</keyword>
<evidence type="ECO:0000313" key="4">
    <source>
        <dbReference type="Proteomes" id="UP001156921"/>
    </source>
</evidence>
<organism evidence="3 4">
    <name type="scientific">Brevundimonas denitrificans</name>
    <dbReference type="NCBI Taxonomy" id="1443434"/>
    <lineage>
        <taxon>Bacteria</taxon>
        <taxon>Pseudomonadati</taxon>
        <taxon>Pseudomonadota</taxon>
        <taxon>Alphaproteobacteria</taxon>
        <taxon>Caulobacterales</taxon>
        <taxon>Caulobacteraceae</taxon>
        <taxon>Brevundimonas</taxon>
    </lineage>
</organism>
<evidence type="ECO:0000256" key="1">
    <source>
        <dbReference type="SAM" id="MobiDB-lite"/>
    </source>
</evidence>
<evidence type="ECO:0000256" key="2">
    <source>
        <dbReference type="SAM" id="Phobius"/>
    </source>
</evidence>
<evidence type="ECO:0000313" key="3">
    <source>
        <dbReference type="EMBL" id="GLS01892.1"/>
    </source>
</evidence>
<name>A0ABQ6BKY1_9CAUL</name>
<dbReference type="EMBL" id="BSOY01000042">
    <property type="protein sequence ID" value="GLS01892.1"/>
    <property type="molecule type" value="Genomic_DNA"/>
</dbReference>
<accession>A0ABQ6BKY1</accession>
<dbReference type="Proteomes" id="UP001156921">
    <property type="component" value="Unassembled WGS sequence"/>
</dbReference>
<keyword evidence="2" id="KW-1133">Transmembrane helix</keyword>
<reference evidence="4" key="1">
    <citation type="journal article" date="2019" name="Int. J. Syst. Evol. Microbiol.">
        <title>The Global Catalogue of Microorganisms (GCM) 10K type strain sequencing project: providing services to taxonomists for standard genome sequencing and annotation.</title>
        <authorList>
            <consortium name="The Broad Institute Genomics Platform"/>
            <consortium name="The Broad Institute Genome Sequencing Center for Infectious Disease"/>
            <person name="Wu L."/>
            <person name="Ma J."/>
        </authorList>
    </citation>
    <scope>NUCLEOTIDE SEQUENCE [LARGE SCALE GENOMIC DNA]</scope>
    <source>
        <strain evidence="4">NBRC 110107</strain>
    </source>
</reference>
<sequence>MPEAPSDLDRLKRQAQRFAANLRPHHIAVVALFAAVGLGVVAARTMALPQPQPIGDGERMQITVVAPVEPEIAPGSVMEVGDLVEGFEYRRLPPVRTEPVAWESYDEDFGEPGPGPELRPAPRRYVDDARVAAPPPPEAPAEGWRDTRAARWFGFDAPDRDYRAEREARRARIDARMERERERREVRWYRSDGEPVNEDGRDDRRPRDEGPGDSDDLRG</sequence>
<feature type="region of interest" description="Disordered" evidence="1">
    <location>
        <begin position="163"/>
        <end position="219"/>
    </location>
</feature>
<feature type="transmembrane region" description="Helical" evidence="2">
    <location>
        <begin position="25"/>
        <end position="43"/>
    </location>
</feature>
<keyword evidence="2" id="KW-0812">Transmembrane</keyword>
<dbReference type="RefSeq" id="WP_284222759.1">
    <property type="nucleotide sequence ID" value="NZ_BSOY01000042.1"/>
</dbReference>
<protein>
    <submittedName>
        <fullName evidence="3">Uncharacterized protein</fullName>
    </submittedName>
</protein>